<dbReference type="Pfam" id="PF20225">
    <property type="entry name" value="DUF6584"/>
    <property type="match status" value="1"/>
</dbReference>
<keyword evidence="1" id="KW-1133">Transmembrane helix</keyword>
<feature type="transmembrane region" description="Helical" evidence="1">
    <location>
        <begin position="137"/>
        <end position="164"/>
    </location>
</feature>
<proteinExistence type="predicted"/>
<dbReference type="RefSeq" id="WP_207339516.1">
    <property type="nucleotide sequence ID" value="NZ_CP074405.1"/>
</dbReference>
<name>A0ABX8D3A9_9CELL</name>
<protein>
    <submittedName>
        <fullName evidence="2">Uncharacterized protein</fullName>
    </submittedName>
</protein>
<evidence type="ECO:0000313" key="2">
    <source>
        <dbReference type="EMBL" id="QVI61943.1"/>
    </source>
</evidence>
<dbReference type="EMBL" id="CP074405">
    <property type="protein sequence ID" value="QVI61943.1"/>
    <property type="molecule type" value="Genomic_DNA"/>
</dbReference>
<accession>A0ABX8D3A9</accession>
<keyword evidence="3" id="KW-1185">Reference proteome</keyword>
<gene>
    <name evidence="2" type="ORF">KG103_16175</name>
</gene>
<keyword evidence="1" id="KW-0812">Transmembrane</keyword>
<dbReference type="Proteomes" id="UP000677804">
    <property type="component" value="Chromosome"/>
</dbReference>
<organism evidence="2 3">
    <name type="scientific">Cellulomonas wangleii</name>
    <dbReference type="NCBI Taxonomy" id="2816956"/>
    <lineage>
        <taxon>Bacteria</taxon>
        <taxon>Bacillati</taxon>
        <taxon>Actinomycetota</taxon>
        <taxon>Actinomycetes</taxon>
        <taxon>Micrococcales</taxon>
        <taxon>Cellulomonadaceae</taxon>
        <taxon>Cellulomonas</taxon>
    </lineage>
</organism>
<keyword evidence="1" id="KW-0472">Membrane</keyword>
<sequence length="165" mass="18277">MGVERTLGRVEADLRDGDVTMARTRLRDLVRSLPRELAARDKLAEVCRLQGDRAEAGRWSYLSDVRDPTEVDAFERACGRDPVRIMGALRWEGSDDAATEVAGQRLREVRQRAEARAGRTLTWTDTGYEVQDWRQDLGLLGCLLAGLVLLALAVVGAVTVVGWVV</sequence>
<evidence type="ECO:0000313" key="3">
    <source>
        <dbReference type="Proteomes" id="UP000677804"/>
    </source>
</evidence>
<evidence type="ECO:0000256" key="1">
    <source>
        <dbReference type="SAM" id="Phobius"/>
    </source>
</evidence>
<reference evidence="2 3" key="1">
    <citation type="submission" date="2021-05" db="EMBL/GenBank/DDBJ databases">
        <title>Novel species in genus Cellulomonas.</title>
        <authorList>
            <person name="Zhang G."/>
        </authorList>
    </citation>
    <scope>NUCLEOTIDE SEQUENCE [LARGE SCALE GENOMIC DNA]</scope>
    <source>
        <strain evidence="3">zg-ZUI222</strain>
    </source>
</reference>
<dbReference type="InterPro" id="IPR046491">
    <property type="entry name" value="DUF6584"/>
</dbReference>